<dbReference type="SUPFAM" id="SSF55945">
    <property type="entry name" value="TATA-box binding protein-like"/>
    <property type="match status" value="1"/>
</dbReference>
<dbReference type="Proteomes" id="UP001501480">
    <property type="component" value="Unassembled WGS sequence"/>
</dbReference>
<evidence type="ECO:0000313" key="8">
    <source>
        <dbReference type="Proteomes" id="UP001501480"/>
    </source>
</evidence>
<dbReference type="EC" id="3.2.2.21" evidence="2"/>
<evidence type="ECO:0000259" key="5">
    <source>
        <dbReference type="SMART" id="SM00478"/>
    </source>
</evidence>
<keyword evidence="4" id="KW-0234">DNA repair</keyword>
<keyword evidence="8" id="KW-1185">Reference proteome</keyword>
<evidence type="ECO:0000256" key="1">
    <source>
        <dbReference type="ARBA" id="ARBA00000086"/>
    </source>
</evidence>
<dbReference type="SMART" id="SM01009">
    <property type="entry name" value="AlkA_N"/>
    <property type="match status" value="1"/>
</dbReference>
<dbReference type="Gene3D" id="3.30.310.20">
    <property type="entry name" value="DNA-3-methyladenine glycosylase AlkA, N-terminal domain"/>
    <property type="match status" value="1"/>
</dbReference>
<dbReference type="EMBL" id="BAAAPY010000004">
    <property type="protein sequence ID" value="GAA2076572.1"/>
    <property type="molecule type" value="Genomic_DNA"/>
</dbReference>
<comment type="catalytic activity">
    <reaction evidence="1">
        <text>Hydrolysis of alkylated DNA, releasing 3-methyladenine, 3-methylguanine, 7-methylguanine and 7-methyladenine.</text>
        <dbReference type="EC" id="3.2.2.21"/>
    </reaction>
</comment>
<dbReference type="Gene3D" id="1.10.340.30">
    <property type="entry name" value="Hypothetical protein, domain 2"/>
    <property type="match status" value="1"/>
</dbReference>
<dbReference type="RefSeq" id="WP_344326492.1">
    <property type="nucleotide sequence ID" value="NZ_BAAAPY010000004.1"/>
</dbReference>
<dbReference type="InterPro" id="IPR003265">
    <property type="entry name" value="HhH-GPD_domain"/>
</dbReference>
<dbReference type="InterPro" id="IPR037046">
    <property type="entry name" value="AlkA_N_sf"/>
</dbReference>
<dbReference type="InterPro" id="IPR051912">
    <property type="entry name" value="Alkylbase_DNA_Glycosylase/TA"/>
</dbReference>
<dbReference type="PANTHER" id="PTHR43003:SF13">
    <property type="entry name" value="DNA-3-METHYLADENINE GLYCOSYLASE 2"/>
    <property type="match status" value="1"/>
</dbReference>
<dbReference type="InterPro" id="IPR011257">
    <property type="entry name" value="DNA_glycosylase"/>
</dbReference>
<dbReference type="SMART" id="SM00478">
    <property type="entry name" value="ENDO3c"/>
    <property type="match status" value="1"/>
</dbReference>
<comment type="caution">
    <text evidence="7">The sequence shown here is derived from an EMBL/GenBank/DDBJ whole genome shotgun (WGS) entry which is preliminary data.</text>
</comment>
<feature type="domain" description="HhH-GPD" evidence="5">
    <location>
        <begin position="132"/>
        <end position="286"/>
    </location>
</feature>
<dbReference type="InterPro" id="IPR023170">
    <property type="entry name" value="HhH_base_excis_C"/>
</dbReference>
<evidence type="ECO:0000259" key="6">
    <source>
        <dbReference type="SMART" id="SM01009"/>
    </source>
</evidence>
<dbReference type="InterPro" id="IPR010316">
    <property type="entry name" value="AlkA_N"/>
</dbReference>
<sequence>MTGPRSQTRLPVPQPFAAGELLTFLAAHVVPGVEDVAGTVVTSTVAAPGGPAVVRMDVADRHVDVRWEATDAVDGLWLLARVEELLDLHVDPVAIDTALSTDPLLAPLVEQRPGLRVPGTLDVGATAVRTVVGQQISVTGAATVLGRMAAEHGQRCGLPLARQAGLDRLFPSAETLAEVDPETLPMPRSRGRTVVGLAAALADGRVRLGPREDRADVRRDLLALHGVGPWTADYVLMRGTGDPDVLLTTDLVLRRGLERRGLAPAATARWSPWRSYAGMHLWLADVPALARGEDHR</sequence>
<dbReference type="Pfam" id="PF06029">
    <property type="entry name" value="AlkA_N"/>
    <property type="match status" value="1"/>
</dbReference>
<evidence type="ECO:0000256" key="2">
    <source>
        <dbReference type="ARBA" id="ARBA00012000"/>
    </source>
</evidence>
<dbReference type="CDD" id="cd00056">
    <property type="entry name" value="ENDO3c"/>
    <property type="match status" value="1"/>
</dbReference>
<proteinExistence type="predicted"/>
<evidence type="ECO:0000313" key="7">
    <source>
        <dbReference type="EMBL" id="GAA2076572.1"/>
    </source>
</evidence>
<feature type="domain" description="DNA-3-methyladenine glycosylase AlkA N-terminal" evidence="6">
    <location>
        <begin position="7"/>
        <end position="122"/>
    </location>
</feature>
<evidence type="ECO:0000256" key="3">
    <source>
        <dbReference type="ARBA" id="ARBA00022763"/>
    </source>
</evidence>
<dbReference type="SUPFAM" id="SSF48150">
    <property type="entry name" value="DNA-glycosylase"/>
    <property type="match status" value="1"/>
</dbReference>
<evidence type="ECO:0000256" key="4">
    <source>
        <dbReference type="ARBA" id="ARBA00023204"/>
    </source>
</evidence>
<reference evidence="7 8" key="1">
    <citation type="journal article" date="2019" name="Int. J. Syst. Evol. Microbiol.">
        <title>The Global Catalogue of Microorganisms (GCM) 10K type strain sequencing project: providing services to taxonomists for standard genome sequencing and annotation.</title>
        <authorList>
            <consortium name="The Broad Institute Genomics Platform"/>
            <consortium name="The Broad Institute Genome Sequencing Center for Infectious Disease"/>
            <person name="Wu L."/>
            <person name="Ma J."/>
        </authorList>
    </citation>
    <scope>NUCLEOTIDE SEQUENCE [LARGE SCALE GENOMIC DNA]</scope>
    <source>
        <strain evidence="7 8">JCM 15749</strain>
    </source>
</reference>
<protein>
    <recommendedName>
        <fullName evidence="2">DNA-3-methyladenine glycosylase II</fullName>
        <ecNumber evidence="2">3.2.2.21</ecNumber>
    </recommendedName>
</protein>
<name>A0ABN2W1L1_9ACTN</name>
<dbReference type="Gene3D" id="1.10.1670.10">
    <property type="entry name" value="Helix-hairpin-Helix base-excision DNA repair enzymes (C-terminal)"/>
    <property type="match status" value="1"/>
</dbReference>
<keyword evidence="3" id="KW-0227">DNA damage</keyword>
<accession>A0ABN2W1L1</accession>
<organism evidence="7 8">
    <name type="scientific">Aeromicrobium halocynthiae</name>
    <dbReference type="NCBI Taxonomy" id="560557"/>
    <lineage>
        <taxon>Bacteria</taxon>
        <taxon>Bacillati</taxon>
        <taxon>Actinomycetota</taxon>
        <taxon>Actinomycetes</taxon>
        <taxon>Propionibacteriales</taxon>
        <taxon>Nocardioidaceae</taxon>
        <taxon>Aeromicrobium</taxon>
    </lineage>
</organism>
<gene>
    <name evidence="7" type="ORF">GCM10009821_14850</name>
</gene>
<dbReference type="PANTHER" id="PTHR43003">
    <property type="entry name" value="DNA-3-METHYLADENINE GLYCOSYLASE"/>
    <property type="match status" value="1"/>
</dbReference>